<dbReference type="AlphaFoldDB" id="U9TA49"/>
<gene>
    <name evidence="1" type="ORF">GLOINDRAFT_36081</name>
</gene>
<protein>
    <submittedName>
        <fullName evidence="1">Uncharacterized protein</fullName>
    </submittedName>
</protein>
<sequence>MILLDDCENPYWDDAIDKYLKRPQDIIDLNGYVVERQKDFIITLQLNLEKNAELLNNYTKYKEHFQSKFTQEYQELVIDIRQNSTPLQNHKNIIKELLRLKELKELLIPSQKLGFI</sequence>
<organism evidence="1">
    <name type="scientific">Rhizophagus irregularis (strain DAOM 181602 / DAOM 197198 / MUCL 43194)</name>
    <name type="common">Arbuscular mycorrhizal fungus</name>
    <name type="synonym">Glomus intraradices</name>
    <dbReference type="NCBI Taxonomy" id="747089"/>
    <lineage>
        <taxon>Eukaryota</taxon>
        <taxon>Fungi</taxon>
        <taxon>Fungi incertae sedis</taxon>
        <taxon>Mucoromycota</taxon>
        <taxon>Glomeromycotina</taxon>
        <taxon>Glomeromycetes</taxon>
        <taxon>Glomerales</taxon>
        <taxon>Glomeraceae</taxon>
        <taxon>Rhizophagus</taxon>
    </lineage>
</organism>
<dbReference type="EMBL" id="KI293606">
    <property type="protein sequence ID" value="ESA05024.1"/>
    <property type="molecule type" value="Genomic_DNA"/>
</dbReference>
<dbReference type="HOGENOM" id="CLU_2098120_0_0_1"/>
<accession>U9TA49</accession>
<evidence type="ECO:0000313" key="1">
    <source>
        <dbReference type="EMBL" id="ESA05024.1"/>
    </source>
</evidence>
<reference evidence="1" key="1">
    <citation type="submission" date="2013-07" db="EMBL/GenBank/DDBJ databases">
        <title>The genome of an arbuscular mycorrhizal fungus provides insights into the evolution of the oldest plant symbiosis.</title>
        <authorList>
            <consortium name="DOE Joint Genome Institute"/>
            <person name="Tisserant E."/>
            <person name="Malbreil M."/>
            <person name="Kuo A."/>
            <person name="Kohler A."/>
            <person name="Symeonidi A."/>
            <person name="Balestrini R."/>
            <person name="Charron P."/>
            <person name="Duensing N."/>
            <person name="Frei-dit-Frey N."/>
            <person name="Gianinazzi-Pearson V."/>
            <person name="Gilbert B."/>
            <person name="Handa Y."/>
            <person name="Hijri M."/>
            <person name="Kaul R."/>
            <person name="Kawaguchi M."/>
            <person name="Krajinski F."/>
            <person name="Lammers P."/>
            <person name="Lapierre D."/>
            <person name="Masclaux F.G."/>
            <person name="Murat C."/>
            <person name="Morin E."/>
            <person name="Ndikumana S."/>
            <person name="Pagni M."/>
            <person name="Petitpierre D."/>
            <person name="Requena N."/>
            <person name="Rosikiewicz P."/>
            <person name="Riley R."/>
            <person name="Saito K."/>
            <person name="San Clemente H."/>
            <person name="Shapiro H."/>
            <person name="van Tuinen D."/>
            <person name="Becard G."/>
            <person name="Bonfante P."/>
            <person name="Paszkowski U."/>
            <person name="Shachar-Hill Y."/>
            <person name="Young J.P."/>
            <person name="Sanders I.R."/>
            <person name="Henrissat B."/>
            <person name="Rensing S.A."/>
            <person name="Grigoriev I.V."/>
            <person name="Corradi N."/>
            <person name="Roux C."/>
            <person name="Martin F."/>
        </authorList>
    </citation>
    <scope>NUCLEOTIDE SEQUENCE</scope>
    <source>
        <strain evidence="1">DAOM 197198</strain>
    </source>
</reference>
<name>U9TA49_RHIID</name>
<proteinExistence type="predicted"/>